<dbReference type="AlphaFoldDB" id="A0A5D1ZTV8"/>
<dbReference type="EMBL" id="CM017713">
    <property type="protein sequence ID" value="TYG35984.1"/>
    <property type="molecule type" value="Genomic_DNA"/>
</dbReference>
<feature type="region of interest" description="Disordered" evidence="1">
    <location>
        <begin position="1"/>
        <end position="44"/>
    </location>
</feature>
<name>A0A5D1ZTV8_GOSDA</name>
<evidence type="ECO:0000313" key="3">
    <source>
        <dbReference type="Proteomes" id="UP000323506"/>
    </source>
</evidence>
<evidence type="ECO:0000256" key="1">
    <source>
        <dbReference type="SAM" id="MobiDB-lite"/>
    </source>
</evidence>
<accession>A0A5D1ZTV8</accession>
<keyword evidence="3" id="KW-1185">Reference proteome</keyword>
<gene>
    <name evidence="2" type="ORF">ES288_D13G028400v1</name>
</gene>
<reference evidence="2 3" key="1">
    <citation type="submission" date="2019-06" db="EMBL/GenBank/DDBJ databases">
        <title>WGS assembly of Gossypium darwinii.</title>
        <authorList>
            <person name="Chen Z.J."/>
            <person name="Sreedasyam A."/>
            <person name="Ando A."/>
            <person name="Song Q."/>
            <person name="De L."/>
            <person name="Hulse-Kemp A."/>
            <person name="Ding M."/>
            <person name="Ye W."/>
            <person name="Kirkbride R."/>
            <person name="Jenkins J."/>
            <person name="Plott C."/>
            <person name="Lovell J."/>
            <person name="Lin Y.-M."/>
            <person name="Vaughn R."/>
            <person name="Liu B."/>
            <person name="Li W."/>
            <person name="Simpson S."/>
            <person name="Scheffler B."/>
            <person name="Saski C."/>
            <person name="Grover C."/>
            <person name="Hu G."/>
            <person name="Conover J."/>
            <person name="Carlson J."/>
            <person name="Shu S."/>
            <person name="Boston L."/>
            <person name="Williams M."/>
            <person name="Peterson D."/>
            <person name="Mcgee K."/>
            <person name="Jones D."/>
            <person name="Wendel J."/>
            <person name="Stelly D."/>
            <person name="Grimwood J."/>
            <person name="Schmutz J."/>
        </authorList>
    </citation>
    <scope>NUCLEOTIDE SEQUENCE [LARGE SCALE GENOMIC DNA]</scope>
    <source>
        <strain evidence="2">1808015.09</strain>
    </source>
</reference>
<evidence type="ECO:0000313" key="2">
    <source>
        <dbReference type="EMBL" id="TYG35984.1"/>
    </source>
</evidence>
<sequence length="136" mass="14867">MQSMMEAAADAGKATIQEKVKKRKKSREPTEKEMGRERKEEALNQKATAWQAGFAAGGLDGGDVNREKTGDSDGRVLGSCLMKEYSHSKCFSCESHGCGLGFSICGGLEIFSDRTRRGFKNCHDKALLQITRGNCI</sequence>
<dbReference type="Proteomes" id="UP000323506">
    <property type="component" value="Chromosome D13"/>
</dbReference>
<organism evidence="2 3">
    <name type="scientific">Gossypium darwinii</name>
    <name type="common">Darwin's cotton</name>
    <name type="synonym">Gossypium barbadense var. darwinii</name>
    <dbReference type="NCBI Taxonomy" id="34276"/>
    <lineage>
        <taxon>Eukaryota</taxon>
        <taxon>Viridiplantae</taxon>
        <taxon>Streptophyta</taxon>
        <taxon>Embryophyta</taxon>
        <taxon>Tracheophyta</taxon>
        <taxon>Spermatophyta</taxon>
        <taxon>Magnoliopsida</taxon>
        <taxon>eudicotyledons</taxon>
        <taxon>Gunneridae</taxon>
        <taxon>Pentapetalae</taxon>
        <taxon>rosids</taxon>
        <taxon>malvids</taxon>
        <taxon>Malvales</taxon>
        <taxon>Malvaceae</taxon>
        <taxon>Malvoideae</taxon>
        <taxon>Gossypium</taxon>
    </lineage>
</organism>
<proteinExistence type="predicted"/>
<protein>
    <submittedName>
        <fullName evidence="2">Uncharacterized protein</fullName>
    </submittedName>
</protein>
<feature type="compositionally biased region" description="Basic and acidic residues" evidence="1">
    <location>
        <begin position="27"/>
        <end position="43"/>
    </location>
</feature>